<proteinExistence type="predicted"/>
<dbReference type="EMBL" id="GBRH01194843">
    <property type="protein sequence ID" value="JAE03053.1"/>
    <property type="molecule type" value="Transcribed_RNA"/>
</dbReference>
<reference evidence="1" key="2">
    <citation type="journal article" date="2015" name="Data Brief">
        <title>Shoot transcriptome of the giant reed, Arundo donax.</title>
        <authorList>
            <person name="Barrero R.A."/>
            <person name="Guerrero F.D."/>
            <person name="Moolhuijzen P."/>
            <person name="Goolsby J.A."/>
            <person name="Tidwell J."/>
            <person name="Bellgard S.E."/>
            <person name="Bellgard M.I."/>
        </authorList>
    </citation>
    <scope>NUCLEOTIDE SEQUENCE</scope>
    <source>
        <tissue evidence="1">Shoot tissue taken approximately 20 cm above the soil surface</tissue>
    </source>
</reference>
<sequence length="117" mass="12736">MCVVQIRRPRRILGPRRRRVVAPSPPRASAVESSLSGDRAELHHCVSPRYVASSSSVALRPCWETVWSPVAACCTDLPRPQAPQRRVLGAARVAAHIHRRASPQPQVRLLGPLLGGG</sequence>
<dbReference type="AlphaFoldDB" id="A0A0A9F457"/>
<protein>
    <submittedName>
        <fullName evidence="1">Uncharacterized protein</fullName>
    </submittedName>
</protein>
<organism evidence="1">
    <name type="scientific">Arundo donax</name>
    <name type="common">Giant reed</name>
    <name type="synonym">Donax arundinaceus</name>
    <dbReference type="NCBI Taxonomy" id="35708"/>
    <lineage>
        <taxon>Eukaryota</taxon>
        <taxon>Viridiplantae</taxon>
        <taxon>Streptophyta</taxon>
        <taxon>Embryophyta</taxon>
        <taxon>Tracheophyta</taxon>
        <taxon>Spermatophyta</taxon>
        <taxon>Magnoliopsida</taxon>
        <taxon>Liliopsida</taxon>
        <taxon>Poales</taxon>
        <taxon>Poaceae</taxon>
        <taxon>PACMAD clade</taxon>
        <taxon>Arundinoideae</taxon>
        <taxon>Arundineae</taxon>
        <taxon>Arundo</taxon>
    </lineage>
</organism>
<accession>A0A0A9F457</accession>
<evidence type="ECO:0000313" key="1">
    <source>
        <dbReference type="EMBL" id="JAE03053.1"/>
    </source>
</evidence>
<reference evidence="1" key="1">
    <citation type="submission" date="2014-09" db="EMBL/GenBank/DDBJ databases">
        <authorList>
            <person name="Magalhaes I.L.F."/>
            <person name="Oliveira U."/>
            <person name="Santos F.R."/>
            <person name="Vidigal T.H.D.A."/>
            <person name="Brescovit A.D."/>
            <person name="Santos A.J."/>
        </authorList>
    </citation>
    <scope>NUCLEOTIDE SEQUENCE</scope>
    <source>
        <tissue evidence="1">Shoot tissue taken approximately 20 cm above the soil surface</tissue>
    </source>
</reference>
<name>A0A0A9F457_ARUDO</name>